<dbReference type="InterPro" id="IPR036388">
    <property type="entry name" value="WH-like_DNA-bd_sf"/>
</dbReference>
<feature type="domain" description="OmpR/PhoB-type" evidence="4">
    <location>
        <begin position="7"/>
        <end position="106"/>
    </location>
</feature>
<dbReference type="InterPro" id="IPR001867">
    <property type="entry name" value="OmpR/PhoB-type_DNA-bd"/>
</dbReference>
<feature type="region of interest" description="Disordered" evidence="3">
    <location>
        <begin position="105"/>
        <end position="132"/>
    </location>
</feature>
<dbReference type="InterPro" id="IPR016032">
    <property type="entry name" value="Sig_transdc_resp-reg_C-effctor"/>
</dbReference>
<dbReference type="EMBL" id="CP114014">
    <property type="protein sequence ID" value="XAY04866.1"/>
    <property type="molecule type" value="Genomic_DNA"/>
</dbReference>
<dbReference type="SUPFAM" id="SSF46894">
    <property type="entry name" value="C-terminal effector domain of the bipartite response regulators"/>
    <property type="match status" value="1"/>
</dbReference>
<dbReference type="KEGG" id="parq:DSM112329_01704"/>
<proteinExistence type="predicted"/>
<dbReference type="GO" id="GO:0006355">
    <property type="term" value="P:regulation of DNA-templated transcription"/>
    <property type="evidence" value="ECO:0007669"/>
    <property type="project" value="InterPro"/>
</dbReference>
<feature type="compositionally biased region" description="Polar residues" evidence="3">
    <location>
        <begin position="107"/>
        <end position="132"/>
    </location>
</feature>
<sequence>MEVTRQDEVLRLGQLEIRTGDGLVLAAGRALTLSVREFQLLCALVRREGGIVARHDLYRTVWGGELRDGDRSIDVYVHKLRVKLDTALPGWHHIHTHVGFGYRFNPEPQSTSHPFHTKETATQQDPGTTPGV</sequence>
<evidence type="ECO:0000259" key="4">
    <source>
        <dbReference type="PROSITE" id="PS51755"/>
    </source>
</evidence>
<reference evidence="5" key="1">
    <citation type="submission" date="2022-12" db="EMBL/GenBank/DDBJ databases">
        <title>Paraconexibacter alkalitolerans sp. nov. and Baekduia alba sp. nov., isolated from soil and emended description of the genera Paraconexibacter (Chun et al., 2020) and Baekduia (An et al., 2020).</title>
        <authorList>
            <person name="Vieira S."/>
            <person name="Huber K.J."/>
            <person name="Geppert A."/>
            <person name="Wolf J."/>
            <person name="Neumann-Schaal M."/>
            <person name="Muesken M."/>
            <person name="Overmann J."/>
        </authorList>
    </citation>
    <scope>NUCLEOTIDE SEQUENCE</scope>
    <source>
        <strain evidence="5">AEG42_29</strain>
    </source>
</reference>
<dbReference type="Pfam" id="PF00486">
    <property type="entry name" value="Trans_reg_C"/>
    <property type="match status" value="1"/>
</dbReference>
<dbReference type="GO" id="GO:0003677">
    <property type="term" value="F:DNA binding"/>
    <property type="evidence" value="ECO:0007669"/>
    <property type="project" value="UniProtKB-UniRule"/>
</dbReference>
<dbReference type="RefSeq" id="WP_354701390.1">
    <property type="nucleotide sequence ID" value="NZ_CP114014.1"/>
</dbReference>
<dbReference type="Gene3D" id="1.10.10.10">
    <property type="entry name" value="Winged helix-like DNA-binding domain superfamily/Winged helix DNA-binding domain"/>
    <property type="match status" value="1"/>
</dbReference>
<dbReference type="SMART" id="SM00862">
    <property type="entry name" value="Trans_reg_C"/>
    <property type="match status" value="1"/>
</dbReference>
<keyword evidence="1 2" id="KW-0238">DNA-binding</keyword>
<name>A0AAU7ATB9_9ACTN</name>
<evidence type="ECO:0000256" key="1">
    <source>
        <dbReference type="ARBA" id="ARBA00023125"/>
    </source>
</evidence>
<dbReference type="GO" id="GO:0000160">
    <property type="term" value="P:phosphorelay signal transduction system"/>
    <property type="evidence" value="ECO:0007669"/>
    <property type="project" value="InterPro"/>
</dbReference>
<dbReference type="CDD" id="cd00383">
    <property type="entry name" value="trans_reg_C"/>
    <property type="match status" value="1"/>
</dbReference>
<evidence type="ECO:0000256" key="2">
    <source>
        <dbReference type="PROSITE-ProRule" id="PRU01091"/>
    </source>
</evidence>
<accession>A0AAU7ATB9</accession>
<organism evidence="5">
    <name type="scientific">Paraconexibacter sp. AEG42_29</name>
    <dbReference type="NCBI Taxonomy" id="2997339"/>
    <lineage>
        <taxon>Bacteria</taxon>
        <taxon>Bacillati</taxon>
        <taxon>Actinomycetota</taxon>
        <taxon>Thermoleophilia</taxon>
        <taxon>Solirubrobacterales</taxon>
        <taxon>Paraconexibacteraceae</taxon>
        <taxon>Paraconexibacter</taxon>
    </lineage>
</organism>
<evidence type="ECO:0000313" key="5">
    <source>
        <dbReference type="EMBL" id="XAY04866.1"/>
    </source>
</evidence>
<dbReference type="AlphaFoldDB" id="A0AAU7ATB9"/>
<gene>
    <name evidence="5" type="ORF">DSM112329_01704</name>
</gene>
<feature type="DNA-binding region" description="OmpR/PhoB-type" evidence="2">
    <location>
        <begin position="7"/>
        <end position="106"/>
    </location>
</feature>
<evidence type="ECO:0000256" key="3">
    <source>
        <dbReference type="SAM" id="MobiDB-lite"/>
    </source>
</evidence>
<protein>
    <recommendedName>
        <fullName evidence="4">OmpR/PhoB-type domain-containing protein</fullName>
    </recommendedName>
</protein>
<dbReference type="PROSITE" id="PS51755">
    <property type="entry name" value="OMPR_PHOB"/>
    <property type="match status" value="1"/>
</dbReference>